<organism evidence="3">
    <name type="scientific">Opuntia streptacantha</name>
    <name type="common">Prickly pear cactus</name>
    <name type="synonym">Opuntia cardona</name>
    <dbReference type="NCBI Taxonomy" id="393608"/>
    <lineage>
        <taxon>Eukaryota</taxon>
        <taxon>Viridiplantae</taxon>
        <taxon>Streptophyta</taxon>
        <taxon>Embryophyta</taxon>
        <taxon>Tracheophyta</taxon>
        <taxon>Spermatophyta</taxon>
        <taxon>Magnoliopsida</taxon>
        <taxon>eudicotyledons</taxon>
        <taxon>Gunneridae</taxon>
        <taxon>Pentapetalae</taxon>
        <taxon>Caryophyllales</taxon>
        <taxon>Cactineae</taxon>
        <taxon>Cactaceae</taxon>
        <taxon>Opuntioideae</taxon>
        <taxon>Opuntia</taxon>
    </lineage>
</organism>
<dbReference type="InterPro" id="IPR001357">
    <property type="entry name" value="BRCT_dom"/>
</dbReference>
<name>A0A7C9AZE0_OPUST</name>
<reference evidence="3" key="1">
    <citation type="journal article" date="2013" name="J. Plant Res.">
        <title>Effect of fungi and light on seed germination of three Opuntia species from semiarid lands of central Mexico.</title>
        <authorList>
            <person name="Delgado-Sanchez P."/>
            <person name="Jimenez-Bremont J.F."/>
            <person name="Guerrero-Gonzalez Mde L."/>
            <person name="Flores J."/>
        </authorList>
    </citation>
    <scope>NUCLEOTIDE SEQUENCE</scope>
    <source>
        <tissue evidence="3">Cladode</tissue>
    </source>
</reference>
<dbReference type="Gene3D" id="3.40.50.10190">
    <property type="entry name" value="BRCT domain"/>
    <property type="match status" value="1"/>
</dbReference>
<sequence>MAPTLKSPPKKSKKGSQTVEADSNGMFSGMTVYLLDSGVQSRRLQIWKQRLEQMGAKVEEHLSKRLTHIFAISWDVLKQKIDSERLASFKGAILVYQWLEDSLRLGEKASEDFYLLKEESVDAKVPYGSPKEVSGGKNGKCPDSEEPPVPKKLKPSSPQNSRDSTSATHVGFVSPSAGESMGTATSDEPCEALTIYGVYDGLSTTLSFPTTDSKIVVGLDKNVSILMTFQKLVG</sequence>
<feature type="region of interest" description="Disordered" evidence="1">
    <location>
        <begin position="126"/>
        <end position="185"/>
    </location>
</feature>
<dbReference type="Pfam" id="PF00533">
    <property type="entry name" value="BRCT"/>
    <property type="match status" value="1"/>
</dbReference>
<keyword evidence="3" id="KW-0548">Nucleotidyltransferase</keyword>
<dbReference type="GO" id="GO:0003677">
    <property type="term" value="F:DNA binding"/>
    <property type="evidence" value="ECO:0007669"/>
    <property type="project" value="InterPro"/>
</dbReference>
<proteinExistence type="predicted"/>
<protein>
    <submittedName>
        <fullName evidence="3">DNA-directed DNA polymerase</fullName>
        <ecNumber evidence="3">2.7.7.7</ecNumber>
    </submittedName>
</protein>
<dbReference type="GO" id="GO:0006303">
    <property type="term" value="P:double-strand break repair via nonhomologous end joining"/>
    <property type="evidence" value="ECO:0007669"/>
    <property type="project" value="TreeGrafter"/>
</dbReference>
<dbReference type="PANTHER" id="PTHR11276:SF41">
    <property type="entry name" value="DNA POLYMERASE LAMBDA"/>
    <property type="match status" value="1"/>
</dbReference>
<feature type="region of interest" description="Disordered" evidence="1">
    <location>
        <begin position="1"/>
        <end position="23"/>
    </location>
</feature>
<evidence type="ECO:0000259" key="2">
    <source>
        <dbReference type="PROSITE" id="PS50172"/>
    </source>
</evidence>
<evidence type="ECO:0000256" key="1">
    <source>
        <dbReference type="SAM" id="MobiDB-lite"/>
    </source>
</evidence>
<dbReference type="PANTHER" id="PTHR11276">
    <property type="entry name" value="DNA POLYMERASE TYPE-X FAMILY MEMBER"/>
    <property type="match status" value="1"/>
</dbReference>
<evidence type="ECO:0000313" key="3">
    <source>
        <dbReference type="EMBL" id="MBA4680618.1"/>
    </source>
</evidence>
<feature type="domain" description="BRCT" evidence="2">
    <location>
        <begin position="22"/>
        <end position="116"/>
    </location>
</feature>
<dbReference type="InterPro" id="IPR036420">
    <property type="entry name" value="BRCT_dom_sf"/>
</dbReference>
<dbReference type="GO" id="GO:0005634">
    <property type="term" value="C:nucleus"/>
    <property type="evidence" value="ECO:0007669"/>
    <property type="project" value="TreeGrafter"/>
</dbReference>
<keyword evidence="3" id="KW-0808">Transferase</keyword>
<dbReference type="EC" id="2.7.7.7" evidence="3"/>
<dbReference type="SUPFAM" id="SSF52113">
    <property type="entry name" value="BRCT domain"/>
    <property type="match status" value="1"/>
</dbReference>
<feature type="compositionally biased region" description="Polar residues" evidence="1">
    <location>
        <begin position="159"/>
        <end position="168"/>
    </location>
</feature>
<dbReference type="EMBL" id="GISG01287775">
    <property type="protein sequence ID" value="MBA4680618.1"/>
    <property type="molecule type" value="Transcribed_RNA"/>
</dbReference>
<dbReference type="PROSITE" id="PS50172">
    <property type="entry name" value="BRCT"/>
    <property type="match status" value="1"/>
</dbReference>
<keyword evidence="3" id="KW-0239">DNA-directed DNA polymerase</keyword>
<dbReference type="AlphaFoldDB" id="A0A7C9AZE0"/>
<dbReference type="GO" id="GO:0003887">
    <property type="term" value="F:DNA-directed DNA polymerase activity"/>
    <property type="evidence" value="ECO:0007669"/>
    <property type="project" value="UniProtKB-KW"/>
</dbReference>
<accession>A0A7C9AZE0</accession>
<reference evidence="3" key="2">
    <citation type="submission" date="2020-07" db="EMBL/GenBank/DDBJ databases">
        <authorList>
            <person name="Vera ALvarez R."/>
            <person name="Arias-Moreno D.M."/>
            <person name="Jimenez-Jacinto V."/>
            <person name="Jimenez-Bremont J.F."/>
            <person name="Swaminathan K."/>
            <person name="Moose S.P."/>
            <person name="Guerrero-Gonzalez M.L."/>
            <person name="Marino-Ramirez L."/>
            <person name="Landsman D."/>
            <person name="Rodriguez-Kessler M."/>
            <person name="Delgado-Sanchez P."/>
        </authorList>
    </citation>
    <scope>NUCLEOTIDE SEQUENCE</scope>
    <source>
        <tissue evidence="3">Cladode</tissue>
    </source>
</reference>
<dbReference type="InterPro" id="IPR022312">
    <property type="entry name" value="DNA_pol_X"/>
</dbReference>